<name>A0ABU9E2I8_9FLAO</name>
<keyword evidence="6" id="KW-1185">Reference proteome</keyword>
<comment type="similarity">
    <text evidence="1">Belongs to the thiolase-like superfamily. HMG-CoA synthase family.</text>
</comment>
<protein>
    <submittedName>
        <fullName evidence="5">Hydroxymethylglutaryl-CoA synthase family protein</fullName>
    </submittedName>
</protein>
<evidence type="ECO:0000313" key="6">
    <source>
        <dbReference type="Proteomes" id="UP001491349"/>
    </source>
</evidence>
<proteinExistence type="inferred from homology"/>
<organism evidence="5 6">
    <name type="scientific">Flavobacterium buctense</name>
    <dbReference type="NCBI Taxonomy" id="1648146"/>
    <lineage>
        <taxon>Bacteria</taxon>
        <taxon>Pseudomonadati</taxon>
        <taxon>Bacteroidota</taxon>
        <taxon>Flavobacteriia</taxon>
        <taxon>Flavobacteriales</taxon>
        <taxon>Flavobacteriaceae</taxon>
        <taxon>Flavobacterium</taxon>
    </lineage>
</organism>
<dbReference type="Gene3D" id="3.40.47.10">
    <property type="match status" value="1"/>
</dbReference>
<dbReference type="PANTHER" id="PTHR43323">
    <property type="entry name" value="3-HYDROXY-3-METHYLGLUTARYL COENZYME A SYNTHASE"/>
    <property type="match status" value="1"/>
</dbReference>
<feature type="domain" description="Hydroxymethylglutaryl-coenzyme A synthase C-terminal" evidence="4">
    <location>
        <begin position="225"/>
        <end position="410"/>
    </location>
</feature>
<dbReference type="Proteomes" id="UP001491349">
    <property type="component" value="Unassembled WGS sequence"/>
</dbReference>
<dbReference type="EMBL" id="JBBPCB010000002">
    <property type="protein sequence ID" value="MEK8179762.1"/>
    <property type="molecule type" value="Genomic_DNA"/>
</dbReference>
<dbReference type="RefSeq" id="WP_187660238.1">
    <property type="nucleotide sequence ID" value="NZ_JACTAB010000003.1"/>
</dbReference>
<sequence length="449" mass="50458">MKAGIDSIAFDIPQLYLPITTLAENRNIEADKLIKGLGLHKMSFLDVHQDVVTMASNAALKLIRQENLNPSEINRIYVGTESGIDSSKPVASYVLSNLENVLGEGSFKNCDVVDLTFACIGAIDALQNCLDYIRLNPTKKAMVIASDNAKYDLNSTGEYTQGAGSIAMLITSEPRILSFSNEVGVSTQGVFDFFKPRRFVSKEDLQLEHNPEWHGVLECEIAIYKEQPVFDGQYSNQCYINRISEAYQHYKSESNQSGKVYENWSNILMHLPYCFQGRRTFIEIFAKENTELLETQIGETTKDKLKALAKSPEYLALVNTKILPSEIASGQIGNIYTGSIFLGLLSTLCYHFQQKSDLTNKKFGFIAYGSGSKSKVFEAEVAADWQSVIEKVKLFETLEQATAINFSTYEKLHKKELKQSVLAPTNEFYLESIEKENPVLIGARYYKYN</sequence>
<dbReference type="InterPro" id="IPR013528">
    <property type="entry name" value="HMG_CoA_synth_N"/>
</dbReference>
<dbReference type="SUPFAM" id="SSF53901">
    <property type="entry name" value="Thiolase-like"/>
    <property type="match status" value="2"/>
</dbReference>
<reference evidence="5 6" key="1">
    <citation type="submission" date="2024-04" db="EMBL/GenBank/DDBJ databases">
        <title>draft genome sequnece of Flavobacterium buctense JCM 30750.</title>
        <authorList>
            <person name="Kim D.-U."/>
        </authorList>
    </citation>
    <scope>NUCLEOTIDE SEQUENCE [LARGE SCALE GENOMIC DNA]</scope>
    <source>
        <strain evidence="5 6">JCM 30750</strain>
    </source>
</reference>
<evidence type="ECO:0000313" key="5">
    <source>
        <dbReference type="EMBL" id="MEK8179762.1"/>
    </source>
</evidence>
<feature type="domain" description="Hydroxymethylglutaryl-coenzyme A synthase N-terminal" evidence="3">
    <location>
        <begin position="3"/>
        <end position="172"/>
    </location>
</feature>
<dbReference type="Pfam" id="PF01154">
    <property type="entry name" value="HMG_CoA_synt_N"/>
    <property type="match status" value="1"/>
</dbReference>
<gene>
    <name evidence="5" type="ORF">WMW71_05360</name>
</gene>
<dbReference type="Pfam" id="PF08540">
    <property type="entry name" value="HMG_CoA_synt_C"/>
    <property type="match status" value="1"/>
</dbReference>
<evidence type="ECO:0000256" key="1">
    <source>
        <dbReference type="ARBA" id="ARBA00007061"/>
    </source>
</evidence>
<evidence type="ECO:0000259" key="4">
    <source>
        <dbReference type="Pfam" id="PF08540"/>
    </source>
</evidence>
<comment type="caution">
    <text evidence="5">The sequence shown here is derived from an EMBL/GenBank/DDBJ whole genome shotgun (WGS) entry which is preliminary data.</text>
</comment>
<accession>A0ABU9E2I8</accession>
<evidence type="ECO:0000259" key="3">
    <source>
        <dbReference type="Pfam" id="PF01154"/>
    </source>
</evidence>
<dbReference type="InterPro" id="IPR013746">
    <property type="entry name" value="HMG_CoA_synt_C_dom"/>
</dbReference>
<dbReference type="CDD" id="cd00827">
    <property type="entry name" value="init_cond_enzymes"/>
    <property type="match status" value="1"/>
</dbReference>
<dbReference type="InterPro" id="IPR016039">
    <property type="entry name" value="Thiolase-like"/>
</dbReference>
<keyword evidence="2" id="KW-0808">Transferase</keyword>
<evidence type="ECO:0000256" key="2">
    <source>
        <dbReference type="ARBA" id="ARBA00022679"/>
    </source>
</evidence>
<dbReference type="PANTHER" id="PTHR43323:SF2">
    <property type="entry name" value="HYDROXYMETHYLGLUTARYL-COA SYNTHASE"/>
    <property type="match status" value="1"/>
</dbReference>